<dbReference type="EMBL" id="CALNXK010000139">
    <property type="protein sequence ID" value="CAH3167061.1"/>
    <property type="molecule type" value="Genomic_DNA"/>
</dbReference>
<comment type="similarity">
    <text evidence="1">Belongs to the helicase family. RecQ subfamily.</text>
</comment>
<dbReference type="PANTHER" id="PTHR13710">
    <property type="entry name" value="DNA HELICASE RECQ FAMILY MEMBER"/>
    <property type="match status" value="1"/>
</dbReference>
<gene>
    <name evidence="6" type="ORF">PLOB_00008026</name>
</gene>
<evidence type="ECO:0000256" key="3">
    <source>
        <dbReference type="ARBA" id="ARBA00023235"/>
    </source>
</evidence>
<evidence type="ECO:0000256" key="5">
    <source>
        <dbReference type="ARBA" id="ARBA00034808"/>
    </source>
</evidence>
<evidence type="ECO:0000256" key="4">
    <source>
        <dbReference type="ARBA" id="ARBA00034617"/>
    </source>
</evidence>
<dbReference type="PANTHER" id="PTHR13710:SF105">
    <property type="entry name" value="ATP-DEPENDENT DNA HELICASE Q1"/>
    <property type="match status" value="1"/>
</dbReference>
<dbReference type="EC" id="5.6.2.4" evidence="5"/>
<evidence type="ECO:0000256" key="1">
    <source>
        <dbReference type="ARBA" id="ARBA00005446"/>
    </source>
</evidence>
<keyword evidence="2" id="KW-0238">DNA-binding</keyword>
<sequence length="120" mass="13557">MLPAHKFHGMTIVVSPLKSLIDDQLKVCMTHNIGASALHGDLSESERQGIYMCLKQQVYSYVKLSELRKSFPNVSLLMLTATASKVTRDDIISMLGARNTQLVLSPMDRENIFYEVRQKN</sequence>
<protein>
    <recommendedName>
        <fullName evidence="5">DNA 3'-5' helicase</fullName>
        <ecNumber evidence="5">5.6.2.4</ecNumber>
    </recommendedName>
</protein>
<dbReference type="InterPro" id="IPR027417">
    <property type="entry name" value="P-loop_NTPase"/>
</dbReference>
<accession>A0ABN8QMU1</accession>
<dbReference type="Gene3D" id="3.40.50.300">
    <property type="entry name" value="P-loop containing nucleotide triphosphate hydrolases"/>
    <property type="match status" value="2"/>
</dbReference>
<evidence type="ECO:0000313" key="6">
    <source>
        <dbReference type="EMBL" id="CAH3167061.1"/>
    </source>
</evidence>
<proteinExistence type="inferred from homology"/>
<dbReference type="SUPFAM" id="SSF52540">
    <property type="entry name" value="P-loop containing nucleoside triphosphate hydrolases"/>
    <property type="match status" value="1"/>
</dbReference>
<keyword evidence="3" id="KW-0413">Isomerase</keyword>
<comment type="caution">
    <text evidence="6">The sequence shown here is derived from an EMBL/GenBank/DDBJ whole genome shotgun (WGS) entry which is preliminary data.</text>
</comment>
<evidence type="ECO:0000256" key="2">
    <source>
        <dbReference type="ARBA" id="ARBA00023125"/>
    </source>
</evidence>
<organism evidence="6 7">
    <name type="scientific">Porites lobata</name>
    <dbReference type="NCBI Taxonomy" id="104759"/>
    <lineage>
        <taxon>Eukaryota</taxon>
        <taxon>Metazoa</taxon>
        <taxon>Cnidaria</taxon>
        <taxon>Anthozoa</taxon>
        <taxon>Hexacorallia</taxon>
        <taxon>Scleractinia</taxon>
        <taxon>Fungiina</taxon>
        <taxon>Poritidae</taxon>
        <taxon>Porites</taxon>
    </lineage>
</organism>
<reference evidence="6 7" key="1">
    <citation type="submission" date="2022-05" db="EMBL/GenBank/DDBJ databases">
        <authorList>
            <consortium name="Genoscope - CEA"/>
            <person name="William W."/>
        </authorList>
    </citation>
    <scope>NUCLEOTIDE SEQUENCE [LARGE SCALE GENOMIC DNA]</scope>
</reference>
<name>A0ABN8QMU1_9CNID</name>
<evidence type="ECO:0000313" key="7">
    <source>
        <dbReference type="Proteomes" id="UP001159405"/>
    </source>
</evidence>
<feature type="non-terminal residue" evidence="6">
    <location>
        <position position="120"/>
    </location>
</feature>
<dbReference type="Proteomes" id="UP001159405">
    <property type="component" value="Unassembled WGS sequence"/>
</dbReference>
<comment type="catalytic activity">
    <reaction evidence="4">
        <text>Couples ATP hydrolysis with the unwinding of duplex DNA by translocating in the 3'-5' direction.</text>
        <dbReference type="EC" id="5.6.2.4"/>
    </reaction>
</comment>
<keyword evidence="7" id="KW-1185">Reference proteome</keyword>